<gene>
    <name evidence="5" type="ORF">LPTSP4_16040</name>
</gene>
<feature type="transmembrane region" description="Helical" evidence="3">
    <location>
        <begin position="68"/>
        <end position="90"/>
    </location>
</feature>
<proteinExistence type="predicted"/>
<dbReference type="GO" id="GO:0007165">
    <property type="term" value="P:signal transduction"/>
    <property type="evidence" value="ECO:0007669"/>
    <property type="project" value="InterPro"/>
</dbReference>
<evidence type="ECO:0000256" key="1">
    <source>
        <dbReference type="PROSITE-ProRule" id="PRU00339"/>
    </source>
</evidence>
<dbReference type="PANTHER" id="PTHR32089">
    <property type="entry name" value="METHYL-ACCEPTING CHEMOTAXIS PROTEIN MCPB"/>
    <property type="match status" value="1"/>
</dbReference>
<dbReference type="InterPro" id="IPR011990">
    <property type="entry name" value="TPR-like_helical_dom_sf"/>
</dbReference>
<protein>
    <submittedName>
        <fullName evidence="5">HAMP domain / stage II sporulation protein E multi-domain protein</fullName>
    </submittedName>
</protein>
<feature type="transmembrane region" description="Helical" evidence="3">
    <location>
        <begin position="466"/>
        <end position="486"/>
    </location>
</feature>
<feature type="transmembrane region" description="Helical" evidence="3">
    <location>
        <begin position="214"/>
        <end position="232"/>
    </location>
</feature>
<dbReference type="InterPro" id="IPR001932">
    <property type="entry name" value="PPM-type_phosphatase-like_dom"/>
</dbReference>
<dbReference type="PANTHER" id="PTHR32089:SF114">
    <property type="entry name" value="METHYL-ACCEPTING CHEMOTAXIS PROTEIN MCPB"/>
    <property type="match status" value="1"/>
</dbReference>
<feature type="domain" description="HAMP" evidence="4">
    <location>
        <begin position="487"/>
        <end position="539"/>
    </location>
</feature>
<dbReference type="OrthoDB" id="340941at2"/>
<evidence type="ECO:0000313" key="6">
    <source>
        <dbReference type="Proteomes" id="UP000245133"/>
    </source>
</evidence>
<dbReference type="RefSeq" id="WP_108975522.1">
    <property type="nucleotide sequence ID" value="NZ_BFBB01000003.1"/>
</dbReference>
<feature type="transmembrane region" description="Helical" evidence="3">
    <location>
        <begin position="271"/>
        <end position="290"/>
    </location>
</feature>
<evidence type="ECO:0000313" key="5">
    <source>
        <dbReference type="EMBL" id="GBF50080.1"/>
    </source>
</evidence>
<reference evidence="5 6" key="1">
    <citation type="submission" date="2018-02" db="EMBL/GenBank/DDBJ databases">
        <title>Novel Leptospira species isolated from soil and water in Japan.</title>
        <authorList>
            <person name="Nakao R."/>
            <person name="Masuzawa T."/>
        </authorList>
    </citation>
    <scope>NUCLEOTIDE SEQUENCE [LARGE SCALE GENOMIC DNA]</scope>
    <source>
        <strain evidence="5 6">YH101</strain>
    </source>
</reference>
<keyword evidence="3" id="KW-0472">Membrane</keyword>
<dbReference type="Pfam" id="PF07228">
    <property type="entry name" value="SpoIIE"/>
    <property type="match status" value="1"/>
</dbReference>
<dbReference type="InterPro" id="IPR036457">
    <property type="entry name" value="PPM-type-like_dom_sf"/>
</dbReference>
<dbReference type="Gene3D" id="3.60.40.10">
    <property type="entry name" value="PPM-type phosphatase domain"/>
    <property type="match status" value="1"/>
</dbReference>
<feature type="transmembrane region" description="Helical" evidence="3">
    <location>
        <begin position="239"/>
        <end position="259"/>
    </location>
</feature>
<keyword evidence="1" id="KW-0802">TPR repeat</keyword>
<dbReference type="SMART" id="SM00331">
    <property type="entry name" value="PP2C_SIG"/>
    <property type="match status" value="1"/>
</dbReference>
<feature type="transmembrane region" description="Helical" evidence="3">
    <location>
        <begin position="181"/>
        <end position="202"/>
    </location>
</feature>
<comment type="caution">
    <text evidence="5">The sequence shown here is derived from an EMBL/GenBank/DDBJ whole genome shotgun (WGS) entry which is preliminary data.</text>
</comment>
<feature type="repeat" description="TPR" evidence="1">
    <location>
        <begin position="974"/>
        <end position="1007"/>
    </location>
</feature>
<feature type="coiled-coil region" evidence="2">
    <location>
        <begin position="534"/>
        <end position="572"/>
    </location>
</feature>
<dbReference type="PROSITE" id="PS50005">
    <property type="entry name" value="TPR"/>
    <property type="match status" value="3"/>
</dbReference>
<dbReference type="GO" id="GO:0016020">
    <property type="term" value="C:membrane"/>
    <property type="evidence" value="ECO:0007669"/>
    <property type="project" value="InterPro"/>
</dbReference>
<dbReference type="Gene3D" id="6.10.340.10">
    <property type="match status" value="1"/>
</dbReference>
<dbReference type="CDD" id="cd06225">
    <property type="entry name" value="HAMP"/>
    <property type="match status" value="1"/>
</dbReference>
<dbReference type="SUPFAM" id="SSF48452">
    <property type="entry name" value="TPR-like"/>
    <property type="match status" value="1"/>
</dbReference>
<keyword evidence="2" id="KW-0175">Coiled coil</keyword>
<feature type="transmembrane region" description="Helical" evidence="3">
    <location>
        <begin position="12"/>
        <end position="30"/>
    </location>
</feature>
<feature type="transmembrane region" description="Helical" evidence="3">
    <location>
        <begin position="102"/>
        <end position="120"/>
    </location>
</feature>
<dbReference type="Proteomes" id="UP000245133">
    <property type="component" value="Unassembled WGS sequence"/>
</dbReference>
<feature type="transmembrane region" description="Helical" evidence="3">
    <location>
        <begin position="42"/>
        <end position="62"/>
    </location>
</feature>
<organism evidence="5 6">
    <name type="scientific">Leptospira ryugenii</name>
    <dbReference type="NCBI Taxonomy" id="1917863"/>
    <lineage>
        <taxon>Bacteria</taxon>
        <taxon>Pseudomonadati</taxon>
        <taxon>Spirochaetota</taxon>
        <taxon>Spirochaetia</taxon>
        <taxon>Leptospirales</taxon>
        <taxon>Leptospiraceae</taxon>
        <taxon>Leptospira</taxon>
    </lineage>
</organism>
<keyword evidence="3" id="KW-0812">Transmembrane</keyword>
<evidence type="ECO:0000256" key="3">
    <source>
        <dbReference type="SAM" id="Phobius"/>
    </source>
</evidence>
<dbReference type="Gene3D" id="1.25.40.10">
    <property type="entry name" value="Tetratricopeptide repeat domain"/>
    <property type="match status" value="1"/>
</dbReference>
<feature type="repeat" description="TPR" evidence="1">
    <location>
        <begin position="906"/>
        <end position="939"/>
    </location>
</feature>
<evidence type="ECO:0000256" key="2">
    <source>
        <dbReference type="SAM" id="Coils"/>
    </source>
</evidence>
<feature type="transmembrane region" description="Helical" evidence="3">
    <location>
        <begin position="140"/>
        <end position="160"/>
    </location>
</feature>
<keyword evidence="3" id="KW-1133">Transmembrane helix</keyword>
<dbReference type="SUPFAM" id="SSF81606">
    <property type="entry name" value="PP2C-like"/>
    <property type="match status" value="1"/>
</dbReference>
<dbReference type="InterPro" id="IPR003660">
    <property type="entry name" value="HAMP_dom"/>
</dbReference>
<name>A0A2P2DZN3_9LEPT</name>
<keyword evidence="6" id="KW-1185">Reference proteome</keyword>
<evidence type="ECO:0000259" key="4">
    <source>
        <dbReference type="PROSITE" id="PS50885"/>
    </source>
</evidence>
<sequence length="1020" mass="116869">MSLDWLSFSYHSVGVFAAYLIIFLMSIFLLTKKDKSVSTWWLAIMFTGYSFMLLGYVLAYSINAPFGAYHRFITMVALLGNAGMLGFAYYFPKLDYPKETKYLLPVLLLIILATYIQFVAKGSGLEKIYNFTAHFYTFDYGAEHSLILLSTQTIALIILIRKTIKNSDYDGILLRWNDKPHSLGAYPIYYLSNFLIKWMKFISPLGKEAQATKSFSKAIFIFLIIAVSNVLNKMGIISYEVYAFIFANVTLVICFYILITYINHSPEPTTFMFKLVGLSLVTVLLVLGFVGNITLSMNEKEYDELKKAQIVGIKKDILNRQFAGLPQEIEYILTKPKDNSLFSDELVLEYNRNPSDLNLDDIKRGIKKQKDYLLKDSLTKVMKKNGRKFGKETPTKEEQKEALELFKKSRQYQNLVQEETKDFQRLYREAKSRYTHFDFVDENKKYEIGYSYDLYRNFTHQNTIKIIGTIFFTTILILLVFPRFFYSSLVKPLNDLLSGVTKVNEGNLDIEVPIKVKDEIGFLSSSFNSMVTSIKQARRELQDYAENLEVKVKERTREVREKMEEVQQLKIQQDGDYFLTSLLAKPLFFNANKSKLVPTEFLIKQKKRFEFKSKTADLGGDICITGNLKFGTPENFKTYIMAMNGDAMGKSMQGAGGSLVMGVVFNAIMSRSASNKKILNTTPREWLTDVYNEVNAVFKSFNGTMVISATVILVEEKSGEMIYFNAEHPATILYRDGKASFIEKELLLRKLGQESEFEFKIQEFKLLPGDAIIMGSDGKDDIDLSPNSESRTINEDENLVLSLIEKTGGNIFQMESAIQELGAITDDLSFLRLDFQPIGVREGQQAISESPVTQSYEEEELSFKDEDSNFNLSEVYQESKQLYREGKVNAALGLLMRARSLEPNNQKLNKLLGLMSFKGKDYATAVEVLSQYLQMDPDTEELWYYLSLSQKKMGRYLSSLEASKKVYELSPENVNNLVNLSDLNRLTGKYEESRKYSERALELDPDNQNAKKILKYLDKV</sequence>
<dbReference type="Pfam" id="PF13181">
    <property type="entry name" value="TPR_8"/>
    <property type="match status" value="1"/>
</dbReference>
<dbReference type="Pfam" id="PF00672">
    <property type="entry name" value="HAMP"/>
    <property type="match status" value="1"/>
</dbReference>
<dbReference type="PROSITE" id="PS50885">
    <property type="entry name" value="HAMP"/>
    <property type="match status" value="1"/>
</dbReference>
<dbReference type="SUPFAM" id="SSF158472">
    <property type="entry name" value="HAMP domain-like"/>
    <property type="match status" value="1"/>
</dbReference>
<accession>A0A2P2DZN3</accession>
<dbReference type="EMBL" id="BFBB01000003">
    <property type="protein sequence ID" value="GBF50080.1"/>
    <property type="molecule type" value="Genomic_DNA"/>
</dbReference>
<dbReference type="InterPro" id="IPR019734">
    <property type="entry name" value="TPR_rpt"/>
</dbReference>
<feature type="repeat" description="TPR" evidence="1">
    <location>
        <begin position="940"/>
        <end position="973"/>
    </location>
</feature>
<dbReference type="AlphaFoldDB" id="A0A2P2DZN3"/>
<dbReference type="SMART" id="SM00304">
    <property type="entry name" value="HAMP"/>
    <property type="match status" value="1"/>
</dbReference>